<dbReference type="Proteomes" id="UP000542889">
    <property type="component" value="Unassembled WGS sequence"/>
</dbReference>
<keyword evidence="1" id="KW-0812">Transmembrane</keyword>
<keyword evidence="1" id="KW-1133">Transmembrane helix</keyword>
<dbReference type="GO" id="GO:0016301">
    <property type="term" value="F:kinase activity"/>
    <property type="evidence" value="ECO:0007669"/>
    <property type="project" value="UniProtKB-KW"/>
</dbReference>
<feature type="transmembrane region" description="Helical" evidence="1">
    <location>
        <begin position="180"/>
        <end position="204"/>
    </location>
</feature>
<dbReference type="Pfam" id="PF14501">
    <property type="entry name" value="HATPase_c_5"/>
    <property type="match status" value="1"/>
</dbReference>
<sequence>MTVASNITYFFITFPIFATGIYFLTVIFDSRFRVIHITFWSIFGTLLSLLLSTYGEVIFFIIYTCYIVKTTSRSNIFWIFIFMEANLVVITIQSSITQALISAKAHLEPWTLISDSVINLAIIIAIFWLLSNKKEQILKLRDLVQEQNKLQHSVLIYTGATCASLYCFEATWELIDLNNFLSWLSLGVFLLSVLISLYSIFFILKSYKYYIELIWIKRAESSQRAYYATLAQQQKRTDKLLHDYKNLLATLQLSMDQSTHDISSETRDVVSKAQQALSQVEVNQETFDAIKSDSLKSLLYLKWTEALHQNIKMYVHIEGIIEPLDSSTSFAVIRALGILIDNALEETSRSGNSKFSVLLINSSSYLEVNVINDVTAGFELSNLNQPGFTTKGHGRGKGLTIINELIEQNKKISLKKKVKDNQLKITLFVWR</sequence>
<keyword evidence="3" id="KW-0808">Transferase</keyword>
<accession>A0A7Y7UIK5</accession>
<reference evidence="3 4" key="1">
    <citation type="submission" date="2020-06" db="EMBL/GenBank/DDBJ databases">
        <title>Lactobacillus rhamnosus QC,genome.</title>
        <authorList>
            <person name="Yi H."/>
            <person name="Jin M."/>
        </authorList>
    </citation>
    <scope>NUCLEOTIDE SEQUENCE [LARGE SCALE GENOMIC DNA]</scope>
    <source>
        <strain evidence="3 4">QC</strain>
    </source>
</reference>
<dbReference type="InterPro" id="IPR036890">
    <property type="entry name" value="HATPase_C_sf"/>
</dbReference>
<feature type="domain" description="Sensor histidine kinase NatK-like C-terminal" evidence="2">
    <location>
        <begin position="330"/>
        <end position="424"/>
    </location>
</feature>
<dbReference type="GO" id="GO:0042802">
    <property type="term" value="F:identical protein binding"/>
    <property type="evidence" value="ECO:0007669"/>
    <property type="project" value="TreeGrafter"/>
</dbReference>
<feature type="transmembrane region" description="Helical" evidence="1">
    <location>
        <begin position="40"/>
        <end position="63"/>
    </location>
</feature>
<dbReference type="PANTHER" id="PTHR40448:SF1">
    <property type="entry name" value="TWO-COMPONENT SENSOR HISTIDINE KINASE"/>
    <property type="match status" value="1"/>
</dbReference>
<dbReference type="SUPFAM" id="SSF55874">
    <property type="entry name" value="ATPase domain of HSP90 chaperone/DNA topoisomerase II/histidine kinase"/>
    <property type="match status" value="1"/>
</dbReference>
<name>A0A7Y7UIK5_LACRH</name>
<dbReference type="EMBL" id="JABXWP010000011">
    <property type="protein sequence ID" value="NVO88542.1"/>
    <property type="molecule type" value="Genomic_DNA"/>
</dbReference>
<evidence type="ECO:0000313" key="4">
    <source>
        <dbReference type="Proteomes" id="UP000542889"/>
    </source>
</evidence>
<keyword evidence="1" id="KW-0472">Membrane</keyword>
<dbReference type="AlphaFoldDB" id="A0A7Y7UIK5"/>
<protein>
    <submittedName>
        <fullName evidence="3">Histidine kinase</fullName>
    </submittedName>
</protein>
<feature type="transmembrane region" description="Helical" evidence="1">
    <location>
        <begin position="75"/>
        <end position="92"/>
    </location>
</feature>
<feature type="transmembrane region" description="Helical" evidence="1">
    <location>
        <begin position="7"/>
        <end position="28"/>
    </location>
</feature>
<gene>
    <name evidence="3" type="ORF">HWN39_08485</name>
</gene>
<comment type="caution">
    <text evidence="3">The sequence shown here is derived from an EMBL/GenBank/DDBJ whole genome shotgun (WGS) entry which is preliminary data.</text>
</comment>
<dbReference type="InterPro" id="IPR032834">
    <property type="entry name" value="NatK-like_C"/>
</dbReference>
<proteinExistence type="predicted"/>
<keyword evidence="3" id="KW-0418">Kinase</keyword>
<evidence type="ECO:0000259" key="2">
    <source>
        <dbReference type="Pfam" id="PF14501"/>
    </source>
</evidence>
<feature type="transmembrane region" description="Helical" evidence="1">
    <location>
        <begin position="150"/>
        <end position="168"/>
    </location>
</feature>
<organism evidence="3 4">
    <name type="scientific">Lacticaseibacillus rhamnosus</name>
    <name type="common">Lactobacillus rhamnosus</name>
    <dbReference type="NCBI Taxonomy" id="47715"/>
    <lineage>
        <taxon>Bacteria</taxon>
        <taxon>Bacillati</taxon>
        <taxon>Bacillota</taxon>
        <taxon>Bacilli</taxon>
        <taxon>Lactobacillales</taxon>
        <taxon>Lactobacillaceae</taxon>
        <taxon>Lacticaseibacillus</taxon>
    </lineage>
</organism>
<dbReference type="PANTHER" id="PTHR40448">
    <property type="entry name" value="TWO-COMPONENT SENSOR HISTIDINE KINASE"/>
    <property type="match status" value="1"/>
</dbReference>
<feature type="transmembrane region" description="Helical" evidence="1">
    <location>
        <begin position="112"/>
        <end position="130"/>
    </location>
</feature>
<dbReference type="RefSeq" id="WP_176818167.1">
    <property type="nucleotide sequence ID" value="NZ_JABXWP010000011.1"/>
</dbReference>
<evidence type="ECO:0000313" key="3">
    <source>
        <dbReference type="EMBL" id="NVO88542.1"/>
    </source>
</evidence>
<dbReference type="Gene3D" id="3.30.565.10">
    <property type="entry name" value="Histidine kinase-like ATPase, C-terminal domain"/>
    <property type="match status" value="1"/>
</dbReference>
<evidence type="ECO:0000256" key="1">
    <source>
        <dbReference type="SAM" id="Phobius"/>
    </source>
</evidence>